<dbReference type="InterPro" id="IPR010559">
    <property type="entry name" value="Sig_transdc_His_kin_internal"/>
</dbReference>
<feature type="domain" description="Signal transduction histidine kinase internal region" evidence="2">
    <location>
        <begin position="154"/>
        <end position="233"/>
    </location>
</feature>
<organism evidence="3 4">
    <name type="scientific">Reichenbachiella agarivorans</name>
    <dbReference type="NCBI Taxonomy" id="2979464"/>
    <lineage>
        <taxon>Bacteria</taxon>
        <taxon>Pseudomonadati</taxon>
        <taxon>Bacteroidota</taxon>
        <taxon>Cytophagia</taxon>
        <taxon>Cytophagales</taxon>
        <taxon>Reichenbachiellaceae</taxon>
        <taxon>Reichenbachiella</taxon>
    </lineage>
</organism>
<evidence type="ECO:0000313" key="4">
    <source>
        <dbReference type="Proteomes" id="UP001065174"/>
    </source>
</evidence>
<dbReference type="PANTHER" id="PTHR34220">
    <property type="entry name" value="SENSOR HISTIDINE KINASE YPDA"/>
    <property type="match status" value="1"/>
</dbReference>
<evidence type="ECO:0000313" key="3">
    <source>
        <dbReference type="EMBL" id="UXP33729.1"/>
    </source>
</evidence>
<feature type="transmembrane region" description="Helical" evidence="1">
    <location>
        <begin position="82"/>
        <end position="105"/>
    </location>
</feature>
<dbReference type="Proteomes" id="UP001065174">
    <property type="component" value="Chromosome"/>
</dbReference>
<feature type="transmembrane region" description="Helical" evidence="1">
    <location>
        <begin position="42"/>
        <end position="61"/>
    </location>
</feature>
<accession>A0ABY6CT79</accession>
<evidence type="ECO:0000256" key="1">
    <source>
        <dbReference type="SAM" id="Phobius"/>
    </source>
</evidence>
<keyword evidence="1" id="KW-0812">Transmembrane</keyword>
<sequence length="346" mass="39946">MSMTKQSIYWWCQIMGWSIYGLLNFGIYFFQSGRFDGKEFSIVLLQILFYVLSTHLLRAVIKRGKWVSFRISKLIPVVIASNLLLSVVNYFLLLLVSYLMGILMVSVEFRIINILFGILGPMAIYFLWSLVYFTYQFFEQYNKSLQYEAVIKEAELQHLRSQLNPHFIFNALNSIKALVDEDPLKSKMAITQLSSIFRNTLIVEKKRLVSLEEEMETVKAYLGLESIRFEERLTVALDLDVATLTNKVPPMMIQTLVENSVKHGISKLKNGGKVAVKTYYEGENMILQIRNNGHYNASNTLEKGHGTGLQNTVDRLKLIYENKATLRIFNEEDNVVLTEISIPKEY</sequence>
<dbReference type="InterPro" id="IPR036890">
    <property type="entry name" value="HATPase_C_sf"/>
</dbReference>
<protein>
    <submittedName>
        <fullName evidence="3">Histidine kinase</fullName>
    </submittedName>
</protein>
<keyword evidence="1" id="KW-1133">Transmembrane helix</keyword>
<name>A0ABY6CT79_9BACT</name>
<proteinExistence type="predicted"/>
<keyword evidence="3" id="KW-0418">Kinase</keyword>
<evidence type="ECO:0000259" key="2">
    <source>
        <dbReference type="Pfam" id="PF06580"/>
    </source>
</evidence>
<feature type="transmembrane region" description="Helical" evidence="1">
    <location>
        <begin position="111"/>
        <end position="135"/>
    </location>
</feature>
<dbReference type="Gene3D" id="3.30.565.10">
    <property type="entry name" value="Histidine kinase-like ATPase, C-terminal domain"/>
    <property type="match status" value="1"/>
</dbReference>
<dbReference type="PANTHER" id="PTHR34220:SF7">
    <property type="entry name" value="SENSOR HISTIDINE KINASE YPDA"/>
    <property type="match status" value="1"/>
</dbReference>
<keyword evidence="4" id="KW-1185">Reference proteome</keyword>
<dbReference type="EMBL" id="CP106679">
    <property type="protein sequence ID" value="UXP33729.1"/>
    <property type="molecule type" value="Genomic_DNA"/>
</dbReference>
<dbReference type="Pfam" id="PF06580">
    <property type="entry name" value="His_kinase"/>
    <property type="match status" value="1"/>
</dbReference>
<feature type="transmembrane region" description="Helical" evidence="1">
    <location>
        <begin position="7"/>
        <end position="30"/>
    </location>
</feature>
<reference evidence="3" key="1">
    <citation type="submission" date="2022-09" db="EMBL/GenBank/DDBJ databases">
        <title>Comparative genomics and taxonomic characterization of three novel marine species of genus Reichenbachiella exhibiting antioxidant and polysaccharide degradation activities.</title>
        <authorList>
            <person name="Muhammad N."/>
            <person name="Lee Y.-J."/>
            <person name="Ko J."/>
            <person name="Kim S.-G."/>
        </authorList>
    </citation>
    <scope>NUCLEOTIDE SEQUENCE</scope>
    <source>
        <strain evidence="3">BKB1-1</strain>
    </source>
</reference>
<dbReference type="GO" id="GO:0016301">
    <property type="term" value="F:kinase activity"/>
    <property type="evidence" value="ECO:0007669"/>
    <property type="project" value="UniProtKB-KW"/>
</dbReference>
<dbReference type="InterPro" id="IPR050640">
    <property type="entry name" value="Bact_2-comp_sensor_kinase"/>
</dbReference>
<keyword evidence="1" id="KW-0472">Membrane</keyword>
<keyword evidence="3" id="KW-0808">Transferase</keyword>
<dbReference type="SUPFAM" id="SSF55874">
    <property type="entry name" value="ATPase domain of HSP90 chaperone/DNA topoisomerase II/histidine kinase"/>
    <property type="match status" value="1"/>
</dbReference>
<dbReference type="RefSeq" id="WP_262311156.1">
    <property type="nucleotide sequence ID" value="NZ_CP106679.1"/>
</dbReference>
<gene>
    <name evidence="3" type="ORF">N6H18_07155</name>
</gene>